<evidence type="ECO:0000256" key="1">
    <source>
        <dbReference type="ARBA" id="ARBA00023125"/>
    </source>
</evidence>
<proteinExistence type="predicted"/>
<dbReference type="AlphaFoldDB" id="A0A506Y2B8"/>
<evidence type="ECO:0000259" key="3">
    <source>
        <dbReference type="PROSITE" id="PS50977"/>
    </source>
</evidence>
<gene>
    <name evidence="4" type="ORF">FJ657_07655</name>
</gene>
<feature type="DNA-binding region" description="H-T-H motif" evidence="2">
    <location>
        <begin position="64"/>
        <end position="83"/>
    </location>
</feature>
<evidence type="ECO:0000313" key="4">
    <source>
        <dbReference type="EMBL" id="TPW75740.1"/>
    </source>
</evidence>
<dbReference type="InterPro" id="IPR009057">
    <property type="entry name" value="Homeodomain-like_sf"/>
</dbReference>
<dbReference type="EMBL" id="VHQG01000002">
    <property type="protein sequence ID" value="TPW75740.1"/>
    <property type="molecule type" value="Genomic_DNA"/>
</dbReference>
<dbReference type="InterPro" id="IPR001647">
    <property type="entry name" value="HTH_TetR"/>
</dbReference>
<comment type="caution">
    <text evidence="4">The sequence shown here is derived from an EMBL/GenBank/DDBJ whole genome shotgun (WGS) entry which is preliminary data.</text>
</comment>
<name>A0A506Y2B8_9MICO</name>
<dbReference type="OrthoDB" id="3193022at2"/>
<protein>
    <submittedName>
        <fullName evidence="4">TetR family transcriptional regulator</fullName>
    </submittedName>
</protein>
<sequence>MLTHGCQESELSATRPCEMCGQGLHYDARPLTFRMMDARQRRSRAALRGAVLELAAERSVSEITATDIAAAAGVHRTTFYQHAASPVDLLLDALGAEIDEARERTLTDTAAAPVEAIVAVSRAVIEHIDHHAAVYRRGLGPESGGGSLHRMLGDHFLTSIQLLREQGRVTDAPVPAGLDAAYVQAASDRHHADGAVGAIAVWLDLPEPRDPDDFIGILDVIQPAWWPKS</sequence>
<evidence type="ECO:0000256" key="2">
    <source>
        <dbReference type="PROSITE-ProRule" id="PRU00335"/>
    </source>
</evidence>
<dbReference type="SUPFAM" id="SSF46689">
    <property type="entry name" value="Homeodomain-like"/>
    <property type="match status" value="1"/>
</dbReference>
<keyword evidence="1 2" id="KW-0238">DNA-binding</keyword>
<accession>A0A506Y2B8</accession>
<dbReference type="PROSITE" id="PS50977">
    <property type="entry name" value="HTH_TETR_2"/>
    <property type="match status" value="1"/>
</dbReference>
<reference evidence="4 5" key="1">
    <citation type="submission" date="2019-06" db="EMBL/GenBank/DDBJ databases">
        <authorList>
            <person name="Li F."/>
        </authorList>
    </citation>
    <scope>NUCLEOTIDE SEQUENCE [LARGE SCALE GENOMIC DNA]</scope>
    <source>
        <strain evidence="4 5">10F1D-1</strain>
    </source>
</reference>
<organism evidence="4 5">
    <name type="scientific">Schumannella soli</name>
    <dbReference type="NCBI Taxonomy" id="2590779"/>
    <lineage>
        <taxon>Bacteria</taxon>
        <taxon>Bacillati</taxon>
        <taxon>Actinomycetota</taxon>
        <taxon>Actinomycetes</taxon>
        <taxon>Micrococcales</taxon>
        <taxon>Microbacteriaceae</taxon>
        <taxon>Schumannella</taxon>
    </lineage>
</organism>
<feature type="domain" description="HTH tetR-type" evidence="3">
    <location>
        <begin position="41"/>
        <end position="101"/>
    </location>
</feature>
<dbReference type="Proteomes" id="UP000316252">
    <property type="component" value="Unassembled WGS sequence"/>
</dbReference>
<keyword evidence="5" id="KW-1185">Reference proteome</keyword>
<dbReference type="GO" id="GO:0003677">
    <property type="term" value="F:DNA binding"/>
    <property type="evidence" value="ECO:0007669"/>
    <property type="project" value="UniProtKB-UniRule"/>
</dbReference>
<evidence type="ECO:0000313" key="5">
    <source>
        <dbReference type="Proteomes" id="UP000316252"/>
    </source>
</evidence>
<dbReference type="Gene3D" id="1.10.357.10">
    <property type="entry name" value="Tetracycline Repressor, domain 2"/>
    <property type="match status" value="1"/>
</dbReference>